<dbReference type="Pfam" id="PF25618">
    <property type="entry name" value="PhiKZ_gp91"/>
    <property type="match status" value="1"/>
</dbReference>
<dbReference type="KEGG" id="vg:29061910"/>
<evidence type="ECO:0000313" key="1">
    <source>
        <dbReference type="EMBL" id="ANZ49418.1"/>
    </source>
</evidence>
<proteinExistence type="predicted"/>
<dbReference type="Proteomes" id="UP000202923">
    <property type="component" value="Genome"/>
</dbReference>
<dbReference type="OrthoDB" id="11449at10239"/>
<evidence type="ECO:0000313" key="2">
    <source>
        <dbReference type="Proteomes" id="UP000202923"/>
    </source>
</evidence>
<dbReference type="RefSeq" id="YP_009278671.1">
    <property type="nucleotide sequence ID" value="NC_031010.1"/>
</dbReference>
<sequence length="180" mass="20259">MDFNNAEQTIKEYMDLLSQNAVLVHDDKVIHGVLPACAVVLARFRLCALSSVQEVLYDEYPQIGFTFNTFYNETVKFILDGKRRDISVGQYSVLMQQYMNDVHGTKYVRQTGSLGSRMMAASFGDSGQVRNLGASHQTQQPDTRLLSYADHELLAQWLTRVNGLSDMVSSLAVFLKIARP</sequence>
<dbReference type="GeneID" id="29061910"/>
<gene>
    <name evidence="1" type="ORF">KWAN_66</name>
</gene>
<organism evidence="1 2">
    <name type="scientific">Erwinia phage vB_EamM_Kwan</name>
    <dbReference type="NCBI Taxonomy" id="1883374"/>
    <lineage>
        <taxon>Viruses</taxon>
        <taxon>Duplodnaviria</taxon>
        <taxon>Heunggongvirae</taxon>
        <taxon>Uroviricota</taxon>
        <taxon>Caudoviricetes</taxon>
        <taxon>Chimalliviridae</taxon>
        <taxon>Wellingtonvirus</taxon>
        <taxon>Wellingtonvirus wellington</taxon>
    </lineage>
</organism>
<dbReference type="InterPro" id="IPR057919">
    <property type="entry name" value="PhiKZ_Gp91"/>
</dbReference>
<reference evidence="1 2" key="1">
    <citation type="submission" date="2016-06" db="EMBL/GenBank/DDBJ databases">
        <authorList>
            <person name="Kjaerup R.B."/>
            <person name="Dalgaard T.S."/>
            <person name="Juul-Madsen H.R."/>
        </authorList>
    </citation>
    <scope>NUCLEOTIDE SEQUENCE [LARGE SCALE GENOMIC DNA]</scope>
</reference>
<accession>A0A1B2IDT4</accession>
<name>A0A1B2IDT4_9CAUD</name>
<dbReference type="EMBL" id="KX397369">
    <property type="protein sequence ID" value="ANZ49418.1"/>
    <property type="molecule type" value="Genomic_DNA"/>
</dbReference>
<protein>
    <submittedName>
        <fullName evidence="1">Uncharacterized protein</fullName>
    </submittedName>
</protein>